<dbReference type="RefSeq" id="XP_040759581.1">
    <property type="nucleotide sequence ID" value="XM_040902526.1"/>
</dbReference>
<reference evidence="1 2" key="1">
    <citation type="journal article" date="2016" name="Mol. Biol. Evol.">
        <title>Comparative Genomics of Early-Diverging Mushroom-Forming Fungi Provides Insights into the Origins of Lignocellulose Decay Capabilities.</title>
        <authorList>
            <person name="Nagy L.G."/>
            <person name="Riley R."/>
            <person name="Tritt A."/>
            <person name="Adam C."/>
            <person name="Daum C."/>
            <person name="Floudas D."/>
            <person name="Sun H."/>
            <person name="Yadav J.S."/>
            <person name="Pangilinan J."/>
            <person name="Larsson K.H."/>
            <person name="Matsuura K."/>
            <person name="Barry K."/>
            <person name="Labutti K."/>
            <person name="Kuo R."/>
            <person name="Ohm R.A."/>
            <person name="Bhattacharya S.S."/>
            <person name="Shirouzu T."/>
            <person name="Yoshinaga Y."/>
            <person name="Martin F.M."/>
            <person name="Grigoriev I.V."/>
            <person name="Hibbett D.S."/>
        </authorList>
    </citation>
    <scope>NUCLEOTIDE SEQUENCE [LARGE SCALE GENOMIC DNA]</scope>
    <source>
        <strain evidence="1 2">93-53</strain>
    </source>
</reference>
<name>A0A165BXM9_9APHY</name>
<dbReference type="Proteomes" id="UP000076871">
    <property type="component" value="Unassembled WGS sequence"/>
</dbReference>
<proteinExistence type="predicted"/>
<organism evidence="1 2">
    <name type="scientific">Laetiporus sulphureus 93-53</name>
    <dbReference type="NCBI Taxonomy" id="1314785"/>
    <lineage>
        <taxon>Eukaryota</taxon>
        <taxon>Fungi</taxon>
        <taxon>Dikarya</taxon>
        <taxon>Basidiomycota</taxon>
        <taxon>Agaricomycotina</taxon>
        <taxon>Agaricomycetes</taxon>
        <taxon>Polyporales</taxon>
        <taxon>Laetiporus</taxon>
    </lineage>
</organism>
<gene>
    <name evidence="1" type="ORF">LAESUDRAFT_452035</name>
</gene>
<dbReference type="AlphaFoldDB" id="A0A165BXM9"/>
<protein>
    <submittedName>
        <fullName evidence="1">Uncharacterized protein</fullName>
    </submittedName>
</protein>
<keyword evidence="2" id="KW-1185">Reference proteome</keyword>
<dbReference type="GeneID" id="63819557"/>
<evidence type="ECO:0000313" key="1">
    <source>
        <dbReference type="EMBL" id="KZT01841.1"/>
    </source>
</evidence>
<sequence>MYRLSYSLSSSLLYILIFWRSRPRSPKTALHASCLKLSPRLGFRKGAHHGQFYELWRSSHGVSGQSCTAPAPMSIFFGPHHELNNELVGTMQDQKPASILRRAAAALLLHVRYLHPDLLFIVQPRWQMGRFSNTILHGAEALCGEVVPSRRVPLVRPTVG</sequence>
<evidence type="ECO:0000313" key="2">
    <source>
        <dbReference type="Proteomes" id="UP000076871"/>
    </source>
</evidence>
<dbReference type="EMBL" id="KV427659">
    <property type="protein sequence ID" value="KZT01841.1"/>
    <property type="molecule type" value="Genomic_DNA"/>
</dbReference>
<accession>A0A165BXM9</accession>
<dbReference type="InParanoid" id="A0A165BXM9"/>